<feature type="chain" id="PRO_5042856243" evidence="1">
    <location>
        <begin position="20"/>
        <end position="457"/>
    </location>
</feature>
<keyword evidence="1" id="KW-0732">Signal</keyword>
<evidence type="ECO:0000313" key="2">
    <source>
        <dbReference type="EMBL" id="KAK7597911.1"/>
    </source>
</evidence>
<dbReference type="AlphaFoldDB" id="A0AAN9TP48"/>
<dbReference type="SUPFAM" id="SSF52540">
    <property type="entry name" value="P-loop containing nucleoside triphosphate hydrolases"/>
    <property type="match status" value="1"/>
</dbReference>
<feature type="signal peptide" evidence="1">
    <location>
        <begin position="1"/>
        <end position="19"/>
    </location>
</feature>
<proteinExistence type="predicted"/>
<dbReference type="InterPro" id="IPR027417">
    <property type="entry name" value="P-loop_NTPase"/>
</dbReference>
<organism evidence="2 3">
    <name type="scientific">Parthenolecanium corni</name>
    <dbReference type="NCBI Taxonomy" id="536013"/>
    <lineage>
        <taxon>Eukaryota</taxon>
        <taxon>Metazoa</taxon>
        <taxon>Ecdysozoa</taxon>
        <taxon>Arthropoda</taxon>
        <taxon>Hexapoda</taxon>
        <taxon>Insecta</taxon>
        <taxon>Pterygota</taxon>
        <taxon>Neoptera</taxon>
        <taxon>Paraneoptera</taxon>
        <taxon>Hemiptera</taxon>
        <taxon>Sternorrhyncha</taxon>
        <taxon>Coccoidea</taxon>
        <taxon>Coccidae</taxon>
        <taxon>Parthenolecanium</taxon>
    </lineage>
</organism>
<protein>
    <submittedName>
        <fullName evidence="2">Uncharacterized protein</fullName>
    </submittedName>
</protein>
<evidence type="ECO:0000256" key="1">
    <source>
        <dbReference type="SAM" id="SignalP"/>
    </source>
</evidence>
<comment type="caution">
    <text evidence="2">The sequence shown here is derived from an EMBL/GenBank/DDBJ whole genome shotgun (WGS) entry which is preliminary data.</text>
</comment>
<evidence type="ECO:0000313" key="3">
    <source>
        <dbReference type="Proteomes" id="UP001367676"/>
    </source>
</evidence>
<gene>
    <name evidence="2" type="ORF">V9T40_014867</name>
</gene>
<dbReference type="Proteomes" id="UP001367676">
    <property type="component" value="Unassembled WGS sequence"/>
</dbReference>
<sequence length="457" mass="51313">MVSGKILVIFSIAIALTSSHDEQELDICHTYNTTKQQQQESIATDTVLSLLCEGESKIIFRPGVDIVALIGRTGTAKSTLVEILAEVHQDGQGVRLNGDDDTVTDEKNASSTSSDTLLPVWFFNNRTNTLFLDCAGFEDTRGAHFDISVAHFNQLLLNKSHRVKFILVESYHNLIRGGERNALPTLLRHVTTMIKAGIGKFNASIGLIASKTESSQSNDHIIRDIVTFLSQARNDPRRSVDEVRLIDILLQQQPTAGREQYTRIGFWQNVHDLDSAQNSTANLRNKRMLDDLIYSRLSFTKIQDGNFGYAISDNSLLGVHQVLDEITAAINSNVAALGRTIATEYSHLSQSDLNEKNLAKFTSAFSYLLDVKQQVEKSEDLYQFQKYTIPQMAAKLNVTFSPAIVSNIRKYENYMTFFSNVSHNTVRPRMWSRGFATDELKFLYESQRCQANPSRLA</sequence>
<reference evidence="2 3" key="1">
    <citation type="submission" date="2024-03" db="EMBL/GenBank/DDBJ databases">
        <title>Adaptation during the transition from Ophiocordyceps entomopathogen to insect associate is accompanied by gene loss and intensified selection.</title>
        <authorList>
            <person name="Ward C.M."/>
            <person name="Onetto C.A."/>
            <person name="Borneman A.R."/>
        </authorList>
    </citation>
    <scope>NUCLEOTIDE SEQUENCE [LARGE SCALE GENOMIC DNA]</scope>
    <source>
        <strain evidence="2">AWRI1</strain>
        <tissue evidence="2">Single Adult Female</tissue>
    </source>
</reference>
<keyword evidence="3" id="KW-1185">Reference proteome</keyword>
<dbReference type="EMBL" id="JBBCAQ010000016">
    <property type="protein sequence ID" value="KAK7597911.1"/>
    <property type="molecule type" value="Genomic_DNA"/>
</dbReference>
<accession>A0AAN9TP48</accession>
<name>A0AAN9TP48_9HEMI</name>